<dbReference type="Gene3D" id="3.40.50.1820">
    <property type="entry name" value="alpha/beta hydrolase"/>
    <property type="match status" value="1"/>
</dbReference>
<dbReference type="SUPFAM" id="SSF53474">
    <property type="entry name" value="alpha/beta-Hydrolases"/>
    <property type="match status" value="1"/>
</dbReference>
<reference evidence="1" key="1">
    <citation type="submission" date="2018-06" db="EMBL/GenBank/DDBJ databases">
        <authorList>
            <person name="Zhirakovskaya E."/>
        </authorList>
    </citation>
    <scope>NUCLEOTIDE SEQUENCE</scope>
</reference>
<dbReference type="EMBL" id="UOFI01000115">
    <property type="protein sequence ID" value="VAW68038.1"/>
    <property type="molecule type" value="Genomic_DNA"/>
</dbReference>
<dbReference type="Pfam" id="PF10142">
    <property type="entry name" value="PhoPQ_related"/>
    <property type="match status" value="1"/>
</dbReference>
<proteinExistence type="predicted"/>
<dbReference type="PANTHER" id="PTHR31497:SF0">
    <property type="entry name" value="AUTOCRINE PROLIFERATION REPRESSOR PROTEIN A"/>
    <property type="match status" value="1"/>
</dbReference>
<dbReference type="PANTHER" id="PTHR31497">
    <property type="entry name" value="AUTOCRINE PROLIFERATION REPRESSOR PROTEIN A"/>
    <property type="match status" value="1"/>
</dbReference>
<gene>
    <name evidence="1" type="ORF">MNBD_GAMMA09-2383</name>
</gene>
<accession>A0A3B0XI92</accession>
<evidence type="ECO:0000313" key="1">
    <source>
        <dbReference type="EMBL" id="VAW68038.1"/>
    </source>
</evidence>
<dbReference type="InterPro" id="IPR029058">
    <property type="entry name" value="AB_hydrolase_fold"/>
</dbReference>
<protein>
    <recommendedName>
        <fullName evidence="2">PhoP/Q-regulated protein PqaA</fullName>
    </recommendedName>
</protein>
<evidence type="ECO:0008006" key="2">
    <source>
        <dbReference type="Google" id="ProtNLM"/>
    </source>
</evidence>
<dbReference type="AlphaFoldDB" id="A0A3B0XI92"/>
<organism evidence="1">
    <name type="scientific">hydrothermal vent metagenome</name>
    <dbReference type="NCBI Taxonomy" id="652676"/>
    <lineage>
        <taxon>unclassified sequences</taxon>
        <taxon>metagenomes</taxon>
        <taxon>ecological metagenomes</taxon>
    </lineage>
</organism>
<name>A0A3B0XI92_9ZZZZ</name>
<dbReference type="InterPro" id="IPR009199">
    <property type="entry name" value="PhoPQ-act_pathogen-rel_PqaA"/>
</dbReference>
<sequence length="603" mass="67713">MRLYRIFFDVVFGLVVFSLSLQSVHALTLENPQTALSDYIRHEDGVFSMQFLGSVPGQGFTAHLYNLTSQQWLTEDEVDRSIWTHALVIIVPDKVNSRRGMLFVGGGSNDDNFPDETNGVVQIITQLALGSQSIVSAVFQAPNQPLVFKGSSMPLKEDALVAYTWKKAMDTGNYVYPAYLPMVKSVVRAMDGIQSVIAGHGGHRIDQFVLTGFSKRGATVWLTAAVDDRVMAIAPGVIDFLNLAPSFEHHFKSYGTYSSAVHDYIDAGIVDLIRAPEFEKLLKVVDPYSYLDNLSMPKFLLNSSGDQFFLPDSSKFYFSDLSGESLIRYAPNTDHSLANSATGIQDSMFSLLGWYQSILYDLPRPEMHWEVEREGADAQLVAETSIVPLEVRFWQAHNNTVRDFRKESIGEAWVYTPVTVSADGRYRANLSRDATGFTAHYFEFVYAGVTGLPVTYSSEVFVTPDIEAFNMPDEINQPESARYWAEQVEGVINNRASDIDRNTLTGYLPLPVFNVIHNDMYDLLSALSINYHMPSSVALRECTSTRLNLRSKEINWHSEADLGRHLGDRPLWQHYRLADQWSENLPWLSAYICHELNGLSAAP</sequence>